<dbReference type="InterPro" id="IPR019316">
    <property type="entry name" value="G8_domain"/>
</dbReference>
<dbReference type="InterPro" id="IPR052387">
    <property type="entry name" value="Fibrocystin"/>
</dbReference>
<organism evidence="5 6">
    <name type="scientific">Nannocystis exedens</name>
    <dbReference type="NCBI Taxonomy" id="54"/>
    <lineage>
        <taxon>Bacteria</taxon>
        <taxon>Pseudomonadati</taxon>
        <taxon>Myxococcota</taxon>
        <taxon>Polyangia</taxon>
        <taxon>Nannocystales</taxon>
        <taxon>Nannocystaceae</taxon>
        <taxon>Nannocystis</taxon>
    </lineage>
</organism>
<feature type="compositionally biased region" description="Gly residues" evidence="2">
    <location>
        <begin position="58"/>
        <end position="69"/>
    </location>
</feature>
<dbReference type="EMBL" id="FOMX01000005">
    <property type="protein sequence ID" value="SFD87083.1"/>
    <property type="molecule type" value="Genomic_DNA"/>
</dbReference>
<feature type="compositionally biased region" description="Low complexity" evidence="2">
    <location>
        <begin position="26"/>
        <end position="54"/>
    </location>
</feature>
<dbReference type="PROSITE" id="PS51484">
    <property type="entry name" value="G8"/>
    <property type="match status" value="1"/>
</dbReference>
<protein>
    <submittedName>
        <fullName evidence="5">G8 domain-containing protein</fullName>
    </submittedName>
</protein>
<dbReference type="PANTHER" id="PTHR46769:SF2">
    <property type="entry name" value="FIBROCYSTIN-L ISOFORM 2 PRECURSOR-RELATED"/>
    <property type="match status" value="1"/>
</dbReference>
<feature type="chain" id="PRO_5011543449" evidence="3">
    <location>
        <begin position="21"/>
        <end position="709"/>
    </location>
</feature>
<dbReference type="PANTHER" id="PTHR46769">
    <property type="entry name" value="POLYCYSTIC KIDNEY AND HEPATIC DISEASE 1 (AUTOSOMAL RECESSIVE)-LIKE 1"/>
    <property type="match status" value="1"/>
</dbReference>
<gene>
    <name evidence="5" type="ORF">SAMN02745121_02011</name>
</gene>
<feature type="domain" description="G8" evidence="4">
    <location>
        <begin position="87"/>
        <end position="229"/>
    </location>
</feature>
<dbReference type="Proteomes" id="UP000199400">
    <property type="component" value="Unassembled WGS sequence"/>
</dbReference>
<evidence type="ECO:0000256" key="1">
    <source>
        <dbReference type="ARBA" id="ARBA00022729"/>
    </source>
</evidence>
<reference evidence="6" key="1">
    <citation type="submission" date="2016-10" db="EMBL/GenBank/DDBJ databases">
        <authorList>
            <person name="Varghese N."/>
            <person name="Submissions S."/>
        </authorList>
    </citation>
    <scope>NUCLEOTIDE SEQUENCE [LARGE SCALE GENOMIC DNA]</scope>
    <source>
        <strain evidence="6">ATCC 25963</strain>
    </source>
</reference>
<dbReference type="PROSITE" id="PS51257">
    <property type="entry name" value="PROKAR_LIPOPROTEIN"/>
    <property type="match status" value="1"/>
</dbReference>
<dbReference type="OrthoDB" id="5477965at2"/>
<feature type="signal peptide" evidence="3">
    <location>
        <begin position="1"/>
        <end position="20"/>
    </location>
</feature>
<dbReference type="Pfam" id="PF10162">
    <property type="entry name" value="G8"/>
    <property type="match status" value="1"/>
</dbReference>
<keyword evidence="1 3" id="KW-0732">Signal</keyword>
<dbReference type="SUPFAM" id="SSF51126">
    <property type="entry name" value="Pectin lyase-like"/>
    <property type="match status" value="1"/>
</dbReference>
<dbReference type="SMART" id="SM01225">
    <property type="entry name" value="G8"/>
    <property type="match status" value="1"/>
</dbReference>
<evidence type="ECO:0000313" key="6">
    <source>
        <dbReference type="Proteomes" id="UP000199400"/>
    </source>
</evidence>
<keyword evidence="6" id="KW-1185">Reference proteome</keyword>
<sequence>MRPTILLLIGSALACQASSAGDPIITGDGSATGDTDTTEGTGATGPDDGDTSPTGPGPDDGGTSVGGTDGEPVDCEALTCESWCDAATWGGPIPTAETDVVVPDGKVVLLDCDAEAKTLTIESGGAVKASRSTSSTLTVHGNVIVWGRLDLGTEDDRLPADVVAELVFAGMHDDDYVGTPSTVFGGEEFTPPVDTPLEILDTDVGLWVMGRGVFSAAGALKQSWSKLTDGTAPGDPTLSVEDATGWQPGDRVLLTPTAEIAEADFADQFDEATIASVNGTEVTLASATAFEHAGCADCVRRGEAANLTRNVVVRSFDGSAHAHVIVGEEGVAQLDSVELRWLGPLRDCTAADEPARRSPLRFHQQADASGTSFVRHTAIWASGKDGIAIEHSNGIEVTDVVVYDTQETAVARTYDNSACGLRCTERENFEPRDNDLTHVLAARVAVPNRAEGCAAIGGAIAIFAGGGDTLDCVVTGTAYNYGTFGNVAAFHWSETGSGMDPADRFEGVVAHNNAGNGISNWQNNTRNDTPYTASAWSNGAHGILHGAYGNSVSYQDLVAIDNAELGFGIKGINQEDVPRIDGATMDNVGVVDYTFVPESALVLRDVTFTGERSPAFTQIHDACSGGDETDPQDGECIFAWLRIENPVFPAGVVPFDFGWHQNLHTVWEVRGFSHPDYPELPANFDLYRADNMVEGGSYHADFDAWLVPQ</sequence>
<proteinExistence type="predicted"/>
<evidence type="ECO:0000313" key="5">
    <source>
        <dbReference type="EMBL" id="SFD87083.1"/>
    </source>
</evidence>
<evidence type="ECO:0000256" key="3">
    <source>
        <dbReference type="SAM" id="SignalP"/>
    </source>
</evidence>
<evidence type="ECO:0000259" key="4">
    <source>
        <dbReference type="PROSITE" id="PS51484"/>
    </source>
</evidence>
<feature type="region of interest" description="Disordered" evidence="2">
    <location>
        <begin position="22"/>
        <end position="72"/>
    </location>
</feature>
<dbReference type="AlphaFoldDB" id="A0A1I1W199"/>
<accession>A0A1I1W199</accession>
<dbReference type="STRING" id="54.SAMN02745121_02011"/>
<dbReference type="InterPro" id="IPR011050">
    <property type="entry name" value="Pectin_lyase_fold/virulence"/>
</dbReference>
<name>A0A1I1W199_9BACT</name>
<evidence type="ECO:0000256" key="2">
    <source>
        <dbReference type="SAM" id="MobiDB-lite"/>
    </source>
</evidence>